<reference evidence="2" key="1">
    <citation type="submission" date="2014-09" db="EMBL/GenBank/DDBJ databases">
        <title>Genome sequence of the luminous mushroom Mycena chlorophos for searching fungal bioluminescence genes.</title>
        <authorList>
            <person name="Tanaka Y."/>
            <person name="Kasuga D."/>
            <person name="Oba Y."/>
            <person name="Hase S."/>
            <person name="Sato K."/>
            <person name="Oba Y."/>
            <person name="Sakakibara Y."/>
        </authorList>
    </citation>
    <scope>NUCLEOTIDE SEQUENCE</scope>
</reference>
<gene>
    <name evidence="2" type="ORF">MCHLO_08874</name>
</gene>
<evidence type="ECO:0008006" key="4">
    <source>
        <dbReference type="Google" id="ProtNLM"/>
    </source>
</evidence>
<evidence type="ECO:0000313" key="2">
    <source>
        <dbReference type="EMBL" id="GAT51760.1"/>
    </source>
</evidence>
<keyword evidence="1" id="KW-1133">Transmembrane helix</keyword>
<dbReference type="Proteomes" id="UP000815677">
    <property type="component" value="Unassembled WGS sequence"/>
</dbReference>
<dbReference type="EMBL" id="DF847354">
    <property type="protein sequence ID" value="GAT51760.1"/>
    <property type="molecule type" value="Genomic_DNA"/>
</dbReference>
<sequence length="174" mass="19151">MPPITPDLTSFDAITPNINAPIECSSRRVWSGKCTAAFIALMLLFYALALWDRYLHLQMRQAETSERRLLREGHRALPFYGTSLPSNPPRLADAGTLVLPRITITPPPSPISEKGTHGAESRFWGPSVAFDGSDGTTCDDDDRLAVSTHTTSNSKVDVTRLFPPRALLFQDVAL</sequence>
<keyword evidence="3" id="KW-1185">Reference proteome</keyword>
<evidence type="ECO:0000313" key="3">
    <source>
        <dbReference type="Proteomes" id="UP000815677"/>
    </source>
</evidence>
<evidence type="ECO:0000256" key="1">
    <source>
        <dbReference type="SAM" id="Phobius"/>
    </source>
</evidence>
<protein>
    <recommendedName>
        <fullName evidence="4">Copper transporter</fullName>
    </recommendedName>
</protein>
<accession>A0ABQ0LL08</accession>
<keyword evidence="1" id="KW-0472">Membrane</keyword>
<proteinExistence type="predicted"/>
<feature type="transmembrane region" description="Helical" evidence="1">
    <location>
        <begin position="30"/>
        <end position="51"/>
    </location>
</feature>
<organism evidence="2 3">
    <name type="scientific">Mycena chlorophos</name>
    <name type="common">Agaric fungus</name>
    <name type="synonym">Agaricus chlorophos</name>
    <dbReference type="NCBI Taxonomy" id="658473"/>
    <lineage>
        <taxon>Eukaryota</taxon>
        <taxon>Fungi</taxon>
        <taxon>Dikarya</taxon>
        <taxon>Basidiomycota</taxon>
        <taxon>Agaricomycotina</taxon>
        <taxon>Agaricomycetes</taxon>
        <taxon>Agaricomycetidae</taxon>
        <taxon>Agaricales</taxon>
        <taxon>Marasmiineae</taxon>
        <taxon>Mycenaceae</taxon>
        <taxon>Mycena</taxon>
    </lineage>
</organism>
<keyword evidence="1" id="KW-0812">Transmembrane</keyword>
<name>A0ABQ0LL08_MYCCL</name>